<dbReference type="GO" id="GO:0006623">
    <property type="term" value="P:protein targeting to vacuole"/>
    <property type="evidence" value="ECO:0007669"/>
    <property type="project" value="TreeGrafter"/>
</dbReference>
<comment type="similarity">
    <text evidence="1">Belongs to the VPS13 family.</text>
</comment>
<evidence type="ECO:0000256" key="3">
    <source>
        <dbReference type="ARBA" id="ARBA00023055"/>
    </source>
</evidence>
<sequence>MFEGLVSEALTRVLGEYVLGLDKDKIQIGVWNGKLELKSLALHSEALSILFETLGINVPVTVLAGQIGTLNVEVPWKSLRSKPIRITLSDLSIVASPVKVSSQEAFRLRQNRLKSGKLAADDLVRETRWTEKTVSSSSAKSTRYSSLFGGVTSRLLSKVVDNIQIELCDVKVRFEDQTDPEKPFSIDIDLAALRLLSADSGWNVVYVEDNASEMLHKLIQLNGLAVRCGSLERIYNPEVHGTLRSQILYLAEPPEGAVELISPISGTVRATVRRASARALSSSELEPDVKLEVFFPSMEMTMDHFQYSSFLKLTNELASSKKERSGLFPKDPKERWIWSLEKLLPGFAERQKISALWTDQGVQAWSRRAKDYMTSRIIVLKARRGGEETRADQDSKIAIELEHELSVLEITGFRDAVDAILEEEMKLQKVGSVESTPTAGQRFARFFKASATENAQVGTETKPVKSQSSFSAATEGSLSSQKSLSYAREVVEDLGGNDLEEDDDGGDENTEAPKMKLGILLESGSLNLVEQGQNGGGTSTIATLNLRQLRVGVTTQPLLGQVVTEILLGSLELVGLDHGTKLLYSRSVKHTESSTIEMRTAFPANVSEALQNLRTDPDHDHQPEKDLLAAVRLLKRSPVTESEDEVQGADPELKVEVAISGLEAVVDGPNGSLISAAKFWKTRNQRVDAIMQVLGAAARERLKLLRMQLKKAMASKQIPIFLDISLRAPKILIPDRQSDDFALMIDLGKVGLETTGRCIRGTEALPYTEYIAAVSDLSASLVNRRSSGNACLRILEPVSIKSSVQVVEDENIPTDDPESTSRIRVLGVMPGFQITVAQDAYRRLLSLTRTWKQDLLAISEEDRESSGPVEPVGETGDHESEEDLEEGAASDSDPVRRPRVGNDLDLRFALQEVVLKLTDKFENDIVKAAAYGSQIRVSASERSTAVDFKLQRFELMDFPEEPRRIVYSGSGNEDDDNDRKTFVHVRYKKDAQLLQDIKVKTRMLDCVIVNETILEVLRFLYAVKDREGEERAEFDDPFAAAGTSAAAAAKLLREKAGVVIRRSRAVIQKLGSVKLQSEFDGLKILVTSKVAGNISSLEVKDLFCSVNRGSSGDSNIEGRFGSICMKNLLTEFVEQRSFLEYTGGKKEQRSKKIGQHFGVSAFLPMPGNGEPSVTARFKALRIVFVQKFLFELQTYFKSLATECKTIVSKTKKVSMEEVSAREPSKTKKMSNAPRKARVKLTTEGIDVTFPRHSKNNHEAVRALMRSITLDNDQPPSMGYNFAFNLNVDQLSVYALYPMGSDKINFLEAAKLPHSTPIIDKLCINAKMDYWREGDKFEDIESAKSPKGDKALVESNPHHRLPAIRIRTAPVDGLDLLLCEAQYSILYFVFTENFIEHQAPSWDELMVQAEKNLAEDVAAHSNRLPPAMRLILNCPKVNLRLVANAEPNDLEKCIFEISARSLNMIFDLSSESRIYFDIQTELERLVDRRTGRVSEVLASAMNEKKAPQIHVTFDRPFLRRSYVMVVVSDIRLLILPEFIMVFTILALPGEPVVQTSLPGFEIPFCGRTVVVNLVRLEVLLFADTFERDDRCAVLRGDISMEINKTAYTGETSLNIGSNSLGLAITEGKVRESEGRVRIRFPSEFETPLIFPTELLLELGPSGERVEDGQLLHLSSGDDITARLAVQDVKFVVDVVSRCLRMKKPKRDPTRPIIEVAESTETRALTFVLSLSKFRVLFTDEPGNLYIPIMEVLISRAALCSVAGSILKLSGELSADLYDPRKGWWVPGIEPWPMELAVSTGAESKSIMLHSADRLDLNATPVTIDGVMLVTRAIKQAIQSVGRETPEAVDKTRERVRRPESSAFVVRNESGMDIAFWTNFSQSKNVLRSDEEKAVEMSRDDLVESSHSHEKLRKMRVFVSPSGFRPKELKLAELRIDSVSFQPRGLELAWEVTMRSGIPLAIIRTSQRVVNHLSVPIEVRCGNNILRVESDGGHRSIPVQDLNQQIRIRPIPESDLEFEWSPPLWRRDQYTSANQRAQSMHRNQLQHLGKHASALDSASEVGSFSEATSWTLLRGGSALRDWGSRPGVAWQSITCHGRNLLNGQKLLPFSVHVDSDEGEDRQWLDLNVRKPLILENALPRSLSVKLYSRDGNKASLIAKYKLKPLDEVAVYGAGPTTQVYASVAYVNSVSGPADVYEFEDMISESFSSKFSLCEVGARDIPISLHEGRRENTYAARVELASSRSTLRACFFADLWLRNRSDVDLEVKAYGTETLDSGVVQLNASPPGLPASPFVCALGPSLAFRANKSDRWSSLGGPAAELSRPMELEGMDDRSLLVKVKAARGGFQRTAVVTVRVALWLENLSGRALEWCHSSAIDKRGIVVTSAVNHVRQGEVAPLHFKKWGSDRSIRLRIVDSDGQSDWIWSSPINADQGKGIAAKMYNPKVEEQYIARTRIVRLPGGSRKIVVYSEDREHPPFRMVNSCRYRSVAFAQASSNNLLWLIGPGSSSRYSWDDPMVTPRRRALQVSVVSDPGTSFEKQSESFEIGIDEVASHRHTFETTPPTSLYINISLDGPTKVVTFSDSPSDILPLPAPPVAAVTKIMEQPDSPASPIVVMGWDEFDDGKSGPTSRSPLTMTGTRSAAARVDGNDFALGESEMNTETSIVETKSEPPPEADPEIQRVLDVEILIDSIGVSMVDSQPEELLYLLIRNARLHIEKSPEQRTYGIQIQDLQIDNQLSQPKWPVVLWSPAPKEQKSSSSDLQKPGVANAPRQIFEMKIVYGVDFSGISMIKAVYCAIQQLQLSVDEELVMRIWLLAQSFQDPAVRFAHESLGADDGEGRQLYSHANDEEKLLQCVYVETLLLAPVKITLNMASSRTPLPRRPGSYWGLIKTLIATFGNVENAEFRLNALQLRHTFDTKEDLLSLVGEFYAGQLNKQKLTLFTSNNLIGNPSVLFEHISTGAKDFFVEPYKVKSGAEFLPELYKGGTSLIGNTLGGIVGAVGSIPKALAGTMESAVSDRGYAATRSAIYGGSHRTTKNFRQGLARGAMSLGHGISSGVTGLFRDPYRGAIAAGPAGFFRGLGKGVVGGVLKPLTGALDLIAEPTIGLRSTIVTISRDFAAPSRPPRAFLGTDNVNRRLITYDFQQSLGSYIMTSLKRKKLTHETSKDLVGWVLLSADPTHGLASMWSVMSSSTRGVLGNRKHHDAGMPSGVQKPRVALVTKRHFYLLNMNLAVIWKCYVNEIMTVEGSPEDESVLLLCTKSRNVEDERRWNMIKCFTRENRDELYTLLNDQQEQQSSDPSGMDSYDGVFEKRKSVKQFEEETRLIEESAKAAFEMYPMLKNDSSHRSIHLAVVNRSGEELKVQKSELSSGTWTLHPRNVLKSGEVDVFGAESGPGITADLHGAVVYTNGESLASLHFVNLFLAEKAYFGQVDSSSSVCVTTLGNVDQEHAQITFAFKKKSVLPMAVGELSSEEVTQEEEQVPSYEAGPSQESGSQTRKPELGMNNKDEDDVNGLLQQLILLGFDEETANEALDQANGDMVAAVDILLAGRN</sequence>
<dbReference type="InterPro" id="IPR026854">
    <property type="entry name" value="VPS13_N"/>
</dbReference>
<dbReference type="InterPro" id="IPR009543">
    <property type="entry name" value="VPS13_VAB"/>
</dbReference>
<dbReference type="EMBL" id="HBHW01023148">
    <property type="protein sequence ID" value="CAE0049752.1"/>
    <property type="molecule type" value="Transcribed_RNA"/>
</dbReference>
<dbReference type="PANTHER" id="PTHR16166">
    <property type="entry name" value="VACUOLAR PROTEIN SORTING-ASSOCIATED PROTEIN VPS13"/>
    <property type="match status" value="1"/>
</dbReference>
<feature type="region of interest" description="Disordered" evidence="4">
    <location>
        <begin position="859"/>
        <end position="898"/>
    </location>
</feature>
<dbReference type="InterPro" id="IPR015940">
    <property type="entry name" value="UBA"/>
</dbReference>
<feature type="region of interest" description="Disordered" evidence="4">
    <location>
        <begin position="3467"/>
        <end position="3505"/>
    </location>
</feature>
<organism evidence="6">
    <name type="scientific">Rhodosorus marinus</name>
    <dbReference type="NCBI Taxonomy" id="101924"/>
    <lineage>
        <taxon>Eukaryota</taxon>
        <taxon>Rhodophyta</taxon>
        <taxon>Stylonematophyceae</taxon>
        <taxon>Stylonematales</taxon>
        <taxon>Stylonemataceae</taxon>
        <taxon>Rhodosorus</taxon>
    </lineage>
</organism>
<proteinExistence type="inferred from homology"/>
<gene>
    <name evidence="6" type="ORF">RMAR00112_LOCUS17751</name>
</gene>
<dbReference type="PANTHER" id="PTHR16166:SF93">
    <property type="entry name" value="INTERMEMBRANE LIPID TRANSFER PROTEIN VPS13"/>
    <property type="match status" value="1"/>
</dbReference>
<evidence type="ECO:0000256" key="1">
    <source>
        <dbReference type="ARBA" id="ARBA00006545"/>
    </source>
</evidence>
<dbReference type="GO" id="GO:0045053">
    <property type="term" value="P:protein retention in Golgi apparatus"/>
    <property type="evidence" value="ECO:0007669"/>
    <property type="project" value="TreeGrafter"/>
</dbReference>
<dbReference type="GO" id="GO:0006869">
    <property type="term" value="P:lipid transport"/>
    <property type="evidence" value="ECO:0007669"/>
    <property type="project" value="UniProtKB-KW"/>
</dbReference>
<dbReference type="Gene3D" id="1.10.8.10">
    <property type="entry name" value="DNA helicase RuvA subunit, C-terminal domain"/>
    <property type="match status" value="1"/>
</dbReference>
<dbReference type="SUPFAM" id="SSF46934">
    <property type="entry name" value="UBA-like"/>
    <property type="match status" value="1"/>
</dbReference>
<dbReference type="Gene3D" id="2.60.270.50">
    <property type="match status" value="1"/>
</dbReference>
<dbReference type="InterPro" id="IPR026847">
    <property type="entry name" value="VPS13"/>
</dbReference>
<evidence type="ECO:0000313" key="6">
    <source>
        <dbReference type="EMBL" id="CAE0049752.1"/>
    </source>
</evidence>
<accession>A0A7S3EGG2</accession>
<evidence type="ECO:0000259" key="5">
    <source>
        <dbReference type="PROSITE" id="PS50030"/>
    </source>
</evidence>
<protein>
    <recommendedName>
        <fullName evidence="5">UBA domain-containing protein</fullName>
    </recommendedName>
</protein>
<reference evidence="6" key="1">
    <citation type="submission" date="2021-01" db="EMBL/GenBank/DDBJ databases">
        <authorList>
            <person name="Corre E."/>
            <person name="Pelletier E."/>
            <person name="Niang G."/>
            <person name="Scheremetjew M."/>
            <person name="Finn R."/>
            <person name="Kale V."/>
            <person name="Holt S."/>
            <person name="Cochrane G."/>
            <person name="Meng A."/>
            <person name="Brown T."/>
            <person name="Cohen L."/>
        </authorList>
    </citation>
    <scope>NUCLEOTIDE SEQUENCE</scope>
    <source>
        <strain evidence="6">CCMP 769</strain>
    </source>
</reference>
<feature type="compositionally biased region" description="Acidic residues" evidence="4">
    <location>
        <begin position="3467"/>
        <end position="3477"/>
    </location>
</feature>
<dbReference type="Pfam" id="PF25036">
    <property type="entry name" value="VPS13_VAB"/>
    <property type="match status" value="1"/>
</dbReference>
<keyword evidence="2" id="KW-0813">Transport</keyword>
<evidence type="ECO:0000256" key="4">
    <source>
        <dbReference type="SAM" id="MobiDB-lite"/>
    </source>
</evidence>
<feature type="domain" description="UBA" evidence="5">
    <location>
        <begin position="3502"/>
        <end position="3546"/>
    </location>
</feature>
<feature type="compositionally biased region" description="Acidic residues" evidence="4">
    <location>
        <begin position="879"/>
        <end position="888"/>
    </location>
</feature>
<dbReference type="InterPro" id="IPR009060">
    <property type="entry name" value="UBA-like_sf"/>
</dbReference>
<dbReference type="PROSITE" id="PS50030">
    <property type="entry name" value="UBA"/>
    <property type="match status" value="1"/>
</dbReference>
<feature type="region of interest" description="Disordered" evidence="4">
    <location>
        <begin position="454"/>
        <end position="473"/>
    </location>
</feature>
<dbReference type="Pfam" id="PF12624">
    <property type="entry name" value="VPS13_N"/>
    <property type="match status" value="1"/>
</dbReference>
<keyword evidence="3" id="KW-0445">Lipid transport</keyword>
<evidence type="ECO:0000256" key="2">
    <source>
        <dbReference type="ARBA" id="ARBA00022448"/>
    </source>
</evidence>
<name>A0A7S3EGG2_9RHOD</name>